<dbReference type="PANTHER" id="PTHR22847:SF637">
    <property type="entry name" value="WD REPEAT DOMAIN 5B"/>
    <property type="match status" value="1"/>
</dbReference>
<dbReference type="PROSITE" id="PS00678">
    <property type="entry name" value="WD_REPEATS_1"/>
    <property type="match status" value="1"/>
</dbReference>
<evidence type="ECO:0000313" key="4">
    <source>
        <dbReference type="EMBL" id="AJC48199.1"/>
    </source>
</evidence>
<evidence type="ECO:0000256" key="1">
    <source>
        <dbReference type="ARBA" id="ARBA00022574"/>
    </source>
</evidence>
<protein>
    <submittedName>
        <fullName evidence="4">Uncharacterized protein</fullName>
    </submittedName>
</protein>
<dbReference type="InterPro" id="IPR020472">
    <property type="entry name" value="WD40_PAC1"/>
</dbReference>
<dbReference type="OrthoDB" id="511103at2"/>
<dbReference type="HOGENOM" id="CLU_447425_0_0_6"/>
<dbReference type="PRINTS" id="PR00320">
    <property type="entry name" value="GPROTEINBRPT"/>
</dbReference>
<feature type="repeat" description="WD" evidence="3">
    <location>
        <begin position="262"/>
        <end position="307"/>
    </location>
</feature>
<name>A0A0A8E2M8_9GAMM</name>
<dbReference type="Gene3D" id="2.130.10.10">
    <property type="entry name" value="YVTN repeat-like/Quinoprotein amine dehydrogenase"/>
    <property type="match status" value="1"/>
</dbReference>
<proteinExistence type="predicted"/>
<dbReference type="SUPFAM" id="SSF50978">
    <property type="entry name" value="WD40 repeat-like"/>
    <property type="match status" value="1"/>
</dbReference>
<evidence type="ECO:0000256" key="2">
    <source>
        <dbReference type="ARBA" id="ARBA00022737"/>
    </source>
</evidence>
<keyword evidence="5" id="KW-1185">Reference proteome</keyword>
<dbReference type="PROSITE" id="PS50082">
    <property type="entry name" value="WD_REPEATS_2"/>
    <property type="match status" value="2"/>
</dbReference>
<keyword evidence="2" id="KW-0677">Repeat</keyword>
<feature type="repeat" description="WD" evidence="3">
    <location>
        <begin position="339"/>
        <end position="355"/>
    </location>
</feature>
<keyword evidence="1 3" id="KW-0853">WD repeat</keyword>
<dbReference type="InterPro" id="IPR019775">
    <property type="entry name" value="WD40_repeat_CS"/>
</dbReference>
<evidence type="ECO:0000313" key="5">
    <source>
        <dbReference type="Proteomes" id="UP000031104"/>
    </source>
</evidence>
<organism evidence="4 5">
    <name type="scientific">Allofrancisella guangzhouensis</name>
    <dbReference type="NCBI Taxonomy" id="594679"/>
    <lineage>
        <taxon>Bacteria</taxon>
        <taxon>Pseudomonadati</taxon>
        <taxon>Pseudomonadota</taxon>
        <taxon>Gammaproteobacteria</taxon>
        <taxon>Thiotrichales</taxon>
        <taxon>Francisellaceae</taxon>
        <taxon>Allofrancisella</taxon>
    </lineage>
</organism>
<dbReference type="InterPro" id="IPR036322">
    <property type="entry name" value="WD40_repeat_dom_sf"/>
</dbReference>
<dbReference type="STRING" id="594679.SD28_00235"/>
<dbReference type="InterPro" id="IPR001680">
    <property type="entry name" value="WD40_rpt"/>
</dbReference>
<dbReference type="RefSeq" id="WP_039122936.1">
    <property type="nucleotide sequence ID" value="NZ_CP010427.1"/>
</dbReference>
<reference evidence="4 5" key="1">
    <citation type="submission" date="2014-12" db="EMBL/GenBank/DDBJ databases">
        <title>Complete genome sequence of Francisella guanzhouensis strain 08HL01032 isolated from air-conditioning system in China.</title>
        <authorList>
            <person name="Svensson D."/>
            <person name="Ohrman C."/>
            <person name="Backman S."/>
            <person name="Karlsson E."/>
            <person name="Nilsson E."/>
            <person name="Bystrom M."/>
            <person name="Larkeryd A."/>
            <person name="Stenberg P."/>
            <person name="Scholtz H.C."/>
            <person name="Forsman M."/>
            <person name="Sjodin A."/>
        </authorList>
    </citation>
    <scope>NUCLEOTIDE SEQUENCE [LARGE SCALE GENOMIC DNA]</scope>
    <source>
        <strain evidence="4 5">08HL01032</strain>
    </source>
</reference>
<dbReference type="EMBL" id="CP010427">
    <property type="protein sequence ID" value="AJC48199.1"/>
    <property type="molecule type" value="Genomic_DNA"/>
</dbReference>
<dbReference type="SMART" id="SM00320">
    <property type="entry name" value="WD40"/>
    <property type="match status" value="5"/>
</dbReference>
<evidence type="ECO:0000256" key="3">
    <source>
        <dbReference type="PROSITE-ProRule" id="PRU00221"/>
    </source>
</evidence>
<accession>A0A0A8E2M8</accession>
<dbReference type="PANTHER" id="PTHR22847">
    <property type="entry name" value="WD40 REPEAT PROTEIN"/>
    <property type="match status" value="1"/>
</dbReference>
<dbReference type="InterPro" id="IPR015943">
    <property type="entry name" value="WD40/YVTN_repeat-like_dom_sf"/>
</dbReference>
<dbReference type="Proteomes" id="UP000031104">
    <property type="component" value="Chromosome"/>
</dbReference>
<dbReference type="Pfam" id="PF00400">
    <property type="entry name" value="WD40"/>
    <property type="match status" value="2"/>
</dbReference>
<sequence length="610" mass="69215">MTDYEFDIYWYNTLSNLLNVLITYEPADPSGLKKLFKKSEVLEKEKIYKHEYKKEIEGEITGLLYSIAPNMGSSNRFSESTKPTLAITKITALKDLLSKIRMEEKDHKGTFHYSGELEKIHHRIKTELRRLYYLYGYQLGLRNLSHVNTKSLISETFPSQFQFNNKKIPRNVLLIIFEYLGSSTYKSFRETCKQCYDKLPSLPYLPFSLPINYKNPICFKMKPDEYVTSVLMLPDERFIFGSSKGDITVIADINNFENRIILRGHFRQVTILKLLPLEDGSPIKIVSASDDGDICIWDLSNHSTNVRLRDNRDQSAITALKILSKGKALSGLPGAPIRIISGSQNGTINVWDLTNHNIPIGRKRSRISDEVTALLVSPDGRIVSGSVSGNIWIWEDFNCAREDTDRVVGGVNRFRDIITELKLLSDGRLLSASLPTKDLRRRSEDGFPMERITAGSIKVWPLNIWDVNNVGNVPPYILYNTNATILLICPDGRIVVGDGDGFVDIMRSGPGNSFEKIFSFKAASKSYEDSPVTDIKLLSDGRLITGTLNDAGIKEAFNNSPVARKIKVWKLDFSDFTLLQGRSPCWRSKFEISETGRIIDCSFRDKVVIW</sequence>
<dbReference type="AlphaFoldDB" id="A0A0A8E2M8"/>
<gene>
    <name evidence="4" type="ORF">SD28_00235</name>
</gene>
<dbReference type="KEGG" id="fgu:SD28_00235"/>